<protein>
    <recommendedName>
        <fullName evidence="4">Channel-forming protein</fullName>
    </recommendedName>
</protein>
<organism evidence="2 3">
    <name type="scientific">Dietzia lutea</name>
    <dbReference type="NCBI Taxonomy" id="546160"/>
    <lineage>
        <taxon>Bacteria</taxon>
        <taxon>Bacillati</taxon>
        <taxon>Actinomycetota</taxon>
        <taxon>Actinomycetes</taxon>
        <taxon>Mycobacteriales</taxon>
        <taxon>Dietziaceae</taxon>
        <taxon>Dietzia</taxon>
    </lineage>
</organism>
<dbReference type="GO" id="GO:0016020">
    <property type="term" value="C:membrane"/>
    <property type="evidence" value="ECO:0007669"/>
    <property type="project" value="InterPro"/>
</dbReference>
<dbReference type="Proteomes" id="UP000244928">
    <property type="component" value="Chromosome"/>
</dbReference>
<gene>
    <name evidence="2" type="ORF">A6035_07170</name>
</gene>
<evidence type="ECO:0000256" key="1">
    <source>
        <dbReference type="SAM" id="Coils"/>
    </source>
</evidence>
<dbReference type="AlphaFoldDB" id="A0A2S1R6U6"/>
<keyword evidence="1" id="KW-0175">Coiled coil</keyword>
<dbReference type="KEGG" id="dlu:A6035_07170"/>
<evidence type="ECO:0008006" key="4">
    <source>
        <dbReference type="Google" id="ProtNLM"/>
    </source>
</evidence>
<dbReference type="GO" id="GO:0055070">
    <property type="term" value="P:copper ion homeostasis"/>
    <property type="evidence" value="ECO:0007669"/>
    <property type="project" value="InterPro"/>
</dbReference>
<sequence>MRRHVLTLVAVFLALAVGVVLGSTSVATSIRDAVVDREETTAARLEAAQADLAAERRAVERLDDLAGDLTPTVLDGRLDGRPVLIVVAPGAAEEDVTAAGDAIAAAGGIDAGRVILTAKAVDPAADAELQALVANLPIGTAPAADADLGTQLGTALGRAGLLRAEDAEPYLGDADRATVLTTLADADVIDFEPGTLRPGQLALVVTGPREQESTAVRVAALARTLDREGAGTVVSARLGDGAGHDAVGVLRSSGEEDVSTVDDAGTDAGRLATALALAEQLAREQGHYGLAPDASAAAPSLPPTS</sequence>
<proteinExistence type="predicted"/>
<name>A0A2S1R6U6_9ACTN</name>
<dbReference type="EMBL" id="CP015449">
    <property type="protein sequence ID" value="AWH91975.1"/>
    <property type="molecule type" value="Genomic_DNA"/>
</dbReference>
<keyword evidence="3" id="KW-1185">Reference proteome</keyword>
<accession>A0A2S1R6U6</accession>
<reference evidence="2 3" key="1">
    <citation type="submission" date="2016-04" db="EMBL/GenBank/DDBJ databases">
        <title>Complete genome sequence of Dietzia lutea YIM 80766T, a strain isolated from desert soil in Egypt.</title>
        <authorList>
            <person name="Zhao J."/>
            <person name="Hu B."/>
            <person name="Geng S."/>
            <person name="Nie Y."/>
            <person name="Tang Y."/>
        </authorList>
    </citation>
    <scope>NUCLEOTIDE SEQUENCE [LARGE SCALE GENOMIC DNA]</scope>
    <source>
        <strain evidence="2 3">YIM 80766</strain>
    </source>
</reference>
<feature type="coiled-coil region" evidence="1">
    <location>
        <begin position="35"/>
        <end position="65"/>
    </location>
</feature>
<dbReference type="RefSeq" id="WP_108847234.1">
    <property type="nucleotide sequence ID" value="NZ_CP015449.1"/>
</dbReference>
<dbReference type="InterPro" id="IPR021522">
    <property type="entry name" value="MctB"/>
</dbReference>
<evidence type="ECO:0000313" key="2">
    <source>
        <dbReference type="EMBL" id="AWH91975.1"/>
    </source>
</evidence>
<dbReference type="Pfam" id="PF11382">
    <property type="entry name" value="MctB"/>
    <property type="match status" value="1"/>
</dbReference>
<evidence type="ECO:0000313" key="3">
    <source>
        <dbReference type="Proteomes" id="UP000244928"/>
    </source>
</evidence>